<dbReference type="UniPathway" id="UPA00219"/>
<evidence type="ECO:0000256" key="1">
    <source>
        <dbReference type="ARBA" id="ARBA00004496"/>
    </source>
</evidence>
<dbReference type="GO" id="GO:0008763">
    <property type="term" value="F:UDP-N-acetylmuramate-L-alanine ligase activity"/>
    <property type="evidence" value="ECO:0007669"/>
    <property type="project" value="UniProtKB-UniRule"/>
</dbReference>
<dbReference type="EC" id="6.3.2.8" evidence="3 14"/>
<gene>
    <name evidence="14" type="primary">murC</name>
    <name evidence="18" type="ORF">SAMN05421730_100480</name>
</gene>
<evidence type="ECO:0000259" key="16">
    <source>
        <dbReference type="Pfam" id="PF02875"/>
    </source>
</evidence>
<dbReference type="InterPro" id="IPR036565">
    <property type="entry name" value="Mur-like_cat_sf"/>
</dbReference>
<dbReference type="AlphaFoldDB" id="A0A1D3TRE8"/>
<evidence type="ECO:0000256" key="7">
    <source>
        <dbReference type="ARBA" id="ARBA00022741"/>
    </source>
</evidence>
<dbReference type="InterPro" id="IPR000713">
    <property type="entry name" value="Mur_ligase_N"/>
</dbReference>
<evidence type="ECO:0000256" key="4">
    <source>
        <dbReference type="ARBA" id="ARBA00022490"/>
    </source>
</evidence>
<dbReference type="Gene3D" id="3.40.50.720">
    <property type="entry name" value="NAD(P)-binding Rossmann-like Domain"/>
    <property type="match status" value="1"/>
</dbReference>
<dbReference type="PANTHER" id="PTHR43445">
    <property type="entry name" value="UDP-N-ACETYLMURAMATE--L-ALANINE LIGASE-RELATED"/>
    <property type="match status" value="1"/>
</dbReference>
<evidence type="ECO:0000256" key="12">
    <source>
        <dbReference type="ARBA" id="ARBA00023316"/>
    </source>
</evidence>
<feature type="domain" description="Mur ligase central" evidence="17">
    <location>
        <begin position="116"/>
        <end position="296"/>
    </location>
</feature>
<dbReference type="InterPro" id="IPR013221">
    <property type="entry name" value="Mur_ligase_cen"/>
</dbReference>
<proteinExistence type="inferred from homology"/>
<dbReference type="Pfam" id="PF02875">
    <property type="entry name" value="Mur_ligase_C"/>
    <property type="match status" value="1"/>
</dbReference>
<dbReference type="GO" id="GO:0009252">
    <property type="term" value="P:peptidoglycan biosynthetic process"/>
    <property type="evidence" value="ECO:0007669"/>
    <property type="project" value="UniProtKB-UniRule"/>
</dbReference>
<dbReference type="Gene3D" id="3.90.190.20">
    <property type="entry name" value="Mur ligase, C-terminal domain"/>
    <property type="match status" value="1"/>
</dbReference>
<evidence type="ECO:0000313" key="18">
    <source>
        <dbReference type="EMBL" id="SCP96302.1"/>
    </source>
</evidence>
<evidence type="ECO:0000256" key="11">
    <source>
        <dbReference type="ARBA" id="ARBA00023306"/>
    </source>
</evidence>
<evidence type="ECO:0000256" key="14">
    <source>
        <dbReference type="HAMAP-Rule" id="MF_00046"/>
    </source>
</evidence>
<dbReference type="GO" id="GO:0005737">
    <property type="term" value="C:cytoplasm"/>
    <property type="evidence" value="ECO:0007669"/>
    <property type="project" value="UniProtKB-SubCell"/>
</dbReference>
<dbReference type="Pfam" id="PF01225">
    <property type="entry name" value="Mur_ligase"/>
    <property type="match status" value="1"/>
</dbReference>
<keyword evidence="4 14" id="KW-0963">Cytoplasm</keyword>
<dbReference type="OrthoDB" id="9804126at2"/>
<evidence type="ECO:0000256" key="10">
    <source>
        <dbReference type="ARBA" id="ARBA00022984"/>
    </source>
</evidence>
<dbReference type="GO" id="GO:0005524">
    <property type="term" value="F:ATP binding"/>
    <property type="evidence" value="ECO:0007669"/>
    <property type="project" value="UniProtKB-UniRule"/>
</dbReference>
<feature type="domain" description="Mur ligase C-terminal" evidence="16">
    <location>
        <begin position="318"/>
        <end position="447"/>
    </location>
</feature>
<keyword evidence="5 14" id="KW-0436">Ligase</keyword>
<dbReference type="InterPro" id="IPR004101">
    <property type="entry name" value="Mur_ligase_C"/>
</dbReference>
<evidence type="ECO:0000259" key="15">
    <source>
        <dbReference type="Pfam" id="PF01225"/>
    </source>
</evidence>
<sequence length="459" mass="50371">MYKIDFKKPVHIHFIGIGGISMSGLAEILLKAGFTVSGSDLRESELTRRLEEMGAKVYYGQRASNITDDIDVVVYTAAIHEDNFEFRAVLEKDIDTLTRAELLGQIMANYETAIAVSGTHGKTTTTSMISQILLQHHADPTISVGGILKSIGGNIRVGKSETFITEACEYTNSFLSFNPTVSIILNVEEDHMDFFSSINEIRNSFRLFAERLPDNGLLIINGDIDNYEELTRGLTCRVITYGSAPSNNYSATNITFDELARGTFDLVKDGAVTDRITLGVTGLHNVSNALASIALALDLGIPMDTIKKGLLAFSGTDRRFEYKGEIGGITVIDDYAHHPTEITATLTAAANYPHKNIWCVFQPHTYTRTKAFLKDFAKALSLADKVVLVDIYAARETDTLGVSSKDLLKELTDLGAEAYYFPSFDETENFLLTNCMHGDLLITMGAGNVLKIGENILGK</sequence>
<evidence type="ECO:0000256" key="13">
    <source>
        <dbReference type="ARBA" id="ARBA00047833"/>
    </source>
</evidence>
<comment type="pathway">
    <text evidence="2 14">Cell wall biogenesis; peptidoglycan biosynthesis.</text>
</comment>
<dbReference type="SUPFAM" id="SSF53623">
    <property type="entry name" value="MurD-like peptide ligases, catalytic domain"/>
    <property type="match status" value="1"/>
</dbReference>
<name>A0A1D3TRE8_9FIRM</name>
<protein>
    <recommendedName>
        <fullName evidence="3 14">UDP-N-acetylmuramate--L-alanine ligase</fullName>
        <ecNumber evidence="3 14">6.3.2.8</ecNumber>
    </recommendedName>
    <alternativeName>
        <fullName evidence="14">UDP-N-acetylmuramoyl-L-alanine synthetase</fullName>
    </alternativeName>
</protein>
<dbReference type="Proteomes" id="UP000199315">
    <property type="component" value="Unassembled WGS sequence"/>
</dbReference>
<dbReference type="InterPro" id="IPR036615">
    <property type="entry name" value="Mur_ligase_C_dom_sf"/>
</dbReference>
<organism evidence="18 19">
    <name type="scientific">Anaerobium acetethylicum</name>
    <dbReference type="NCBI Taxonomy" id="1619234"/>
    <lineage>
        <taxon>Bacteria</taxon>
        <taxon>Bacillati</taxon>
        <taxon>Bacillota</taxon>
        <taxon>Clostridia</taxon>
        <taxon>Lachnospirales</taxon>
        <taxon>Lachnospiraceae</taxon>
        <taxon>Anaerobium</taxon>
    </lineage>
</organism>
<dbReference type="HAMAP" id="MF_00046">
    <property type="entry name" value="MurC"/>
    <property type="match status" value="1"/>
</dbReference>
<feature type="binding site" evidence="14">
    <location>
        <begin position="118"/>
        <end position="124"/>
    </location>
    <ligand>
        <name>ATP</name>
        <dbReference type="ChEBI" id="CHEBI:30616"/>
    </ligand>
</feature>
<comment type="similarity">
    <text evidence="14">Belongs to the MurCDEF family.</text>
</comment>
<keyword evidence="11 14" id="KW-0131">Cell cycle</keyword>
<keyword evidence="9 14" id="KW-0133">Cell shape</keyword>
<keyword evidence="19" id="KW-1185">Reference proteome</keyword>
<dbReference type="SUPFAM" id="SSF51984">
    <property type="entry name" value="MurCD N-terminal domain"/>
    <property type="match status" value="1"/>
</dbReference>
<keyword evidence="6 14" id="KW-0132">Cell division</keyword>
<dbReference type="SUPFAM" id="SSF53244">
    <property type="entry name" value="MurD-like peptide ligases, peptide-binding domain"/>
    <property type="match status" value="1"/>
</dbReference>
<evidence type="ECO:0000256" key="9">
    <source>
        <dbReference type="ARBA" id="ARBA00022960"/>
    </source>
</evidence>
<keyword evidence="7 14" id="KW-0547">Nucleotide-binding</keyword>
<evidence type="ECO:0000259" key="17">
    <source>
        <dbReference type="Pfam" id="PF08245"/>
    </source>
</evidence>
<dbReference type="STRING" id="1619234.SAMN05421730_100480"/>
<dbReference type="GO" id="GO:0008360">
    <property type="term" value="P:regulation of cell shape"/>
    <property type="evidence" value="ECO:0007669"/>
    <property type="project" value="UniProtKB-KW"/>
</dbReference>
<reference evidence="18 19" key="1">
    <citation type="submission" date="2016-09" db="EMBL/GenBank/DDBJ databases">
        <authorList>
            <person name="Capua I."/>
            <person name="De Benedictis P."/>
            <person name="Joannis T."/>
            <person name="Lombin L.H."/>
            <person name="Cattoli G."/>
        </authorList>
    </citation>
    <scope>NUCLEOTIDE SEQUENCE [LARGE SCALE GENOMIC DNA]</scope>
    <source>
        <strain evidence="18 19">GluBS11</strain>
    </source>
</reference>
<dbReference type="InterPro" id="IPR050061">
    <property type="entry name" value="MurCDEF_pg_biosynth"/>
</dbReference>
<accession>A0A1D3TRE8</accession>
<keyword evidence="12 14" id="KW-0961">Cell wall biogenesis/degradation</keyword>
<dbReference type="RefSeq" id="WP_091231380.1">
    <property type="nucleotide sequence ID" value="NZ_FMKA01000004.1"/>
</dbReference>
<feature type="domain" description="Mur ligase N-terminal catalytic" evidence="15">
    <location>
        <begin position="11"/>
        <end position="110"/>
    </location>
</feature>
<dbReference type="GO" id="GO:0071555">
    <property type="term" value="P:cell wall organization"/>
    <property type="evidence" value="ECO:0007669"/>
    <property type="project" value="UniProtKB-KW"/>
</dbReference>
<comment type="catalytic activity">
    <reaction evidence="13 14">
        <text>UDP-N-acetyl-alpha-D-muramate + L-alanine + ATP = UDP-N-acetyl-alpha-D-muramoyl-L-alanine + ADP + phosphate + H(+)</text>
        <dbReference type="Rhea" id="RHEA:23372"/>
        <dbReference type="ChEBI" id="CHEBI:15378"/>
        <dbReference type="ChEBI" id="CHEBI:30616"/>
        <dbReference type="ChEBI" id="CHEBI:43474"/>
        <dbReference type="ChEBI" id="CHEBI:57972"/>
        <dbReference type="ChEBI" id="CHEBI:70757"/>
        <dbReference type="ChEBI" id="CHEBI:83898"/>
        <dbReference type="ChEBI" id="CHEBI:456216"/>
        <dbReference type="EC" id="6.3.2.8"/>
    </reaction>
</comment>
<evidence type="ECO:0000256" key="8">
    <source>
        <dbReference type="ARBA" id="ARBA00022840"/>
    </source>
</evidence>
<dbReference type="Pfam" id="PF08245">
    <property type="entry name" value="Mur_ligase_M"/>
    <property type="match status" value="1"/>
</dbReference>
<dbReference type="GO" id="GO:0051301">
    <property type="term" value="P:cell division"/>
    <property type="evidence" value="ECO:0007669"/>
    <property type="project" value="UniProtKB-KW"/>
</dbReference>
<keyword evidence="8 14" id="KW-0067">ATP-binding</keyword>
<comment type="subcellular location">
    <subcellularLocation>
        <location evidence="1 14">Cytoplasm</location>
    </subcellularLocation>
</comment>
<keyword evidence="10 14" id="KW-0573">Peptidoglycan synthesis</keyword>
<dbReference type="Gene3D" id="3.40.1190.10">
    <property type="entry name" value="Mur-like, catalytic domain"/>
    <property type="match status" value="1"/>
</dbReference>
<evidence type="ECO:0000256" key="2">
    <source>
        <dbReference type="ARBA" id="ARBA00004752"/>
    </source>
</evidence>
<dbReference type="PANTHER" id="PTHR43445:SF3">
    <property type="entry name" value="UDP-N-ACETYLMURAMATE--L-ALANINE LIGASE"/>
    <property type="match status" value="1"/>
</dbReference>
<evidence type="ECO:0000256" key="5">
    <source>
        <dbReference type="ARBA" id="ARBA00022598"/>
    </source>
</evidence>
<evidence type="ECO:0000313" key="19">
    <source>
        <dbReference type="Proteomes" id="UP000199315"/>
    </source>
</evidence>
<dbReference type="EMBL" id="FMKA01000004">
    <property type="protein sequence ID" value="SCP96302.1"/>
    <property type="molecule type" value="Genomic_DNA"/>
</dbReference>
<comment type="function">
    <text evidence="14">Cell wall formation.</text>
</comment>
<evidence type="ECO:0000256" key="6">
    <source>
        <dbReference type="ARBA" id="ARBA00022618"/>
    </source>
</evidence>
<dbReference type="NCBIfam" id="TIGR01082">
    <property type="entry name" value="murC"/>
    <property type="match status" value="1"/>
</dbReference>
<dbReference type="InterPro" id="IPR005758">
    <property type="entry name" value="UDP-N-AcMur_Ala_ligase_MurC"/>
</dbReference>
<evidence type="ECO:0000256" key="3">
    <source>
        <dbReference type="ARBA" id="ARBA00012211"/>
    </source>
</evidence>